<reference evidence="2" key="1">
    <citation type="journal article" date="2021" name="Environ. Microbiol.">
        <title>Cryptic niche differentiation of novel sediment ecotypes of Rugeria pomeroyi correlates with nitrate respiration.</title>
        <authorList>
            <person name="Lin X."/>
            <person name="McNichol J."/>
            <person name="Chu X."/>
            <person name="Qian Y."/>
            <person name="Luo H."/>
        </authorList>
    </citation>
    <scope>NUCLEOTIDE SEQUENCE</scope>
    <source>
        <strain evidence="2">SZCCDBB064</strain>
    </source>
</reference>
<sequence length="122" mass="13099">MGDLLETLLECETRVWQALVAGDAAADIAALDPGFLGVYPDGFAGRDAHAGQLANGPTVARFTLSHARVLELAPGCAVLSYCARYRRVGRKADEAMYVSSIWRRDGEGGWRNLFSQDTPAVG</sequence>
<evidence type="ECO:0000313" key="2">
    <source>
        <dbReference type="EMBL" id="MCE8537140.1"/>
    </source>
</evidence>
<organism evidence="2 3">
    <name type="scientific">Ruegeria pomeroyi</name>
    <dbReference type="NCBI Taxonomy" id="89184"/>
    <lineage>
        <taxon>Bacteria</taxon>
        <taxon>Pseudomonadati</taxon>
        <taxon>Pseudomonadota</taxon>
        <taxon>Alphaproteobacteria</taxon>
        <taxon>Rhodobacterales</taxon>
        <taxon>Roseobacteraceae</taxon>
        <taxon>Ruegeria</taxon>
    </lineage>
</organism>
<proteinExistence type="predicted"/>
<dbReference type="AlphaFoldDB" id="A0A9Q3WIV6"/>
<evidence type="ECO:0000313" key="3">
    <source>
        <dbReference type="Proteomes" id="UP000813672"/>
    </source>
</evidence>
<dbReference type="Pfam" id="PF14534">
    <property type="entry name" value="DUF4440"/>
    <property type="match status" value="1"/>
</dbReference>
<dbReference type="Gene3D" id="3.10.450.50">
    <property type="match status" value="1"/>
</dbReference>
<gene>
    <name evidence="2" type="ORF">KBY27_06700</name>
</gene>
<dbReference type="Proteomes" id="UP000813672">
    <property type="component" value="Unassembled WGS sequence"/>
</dbReference>
<comment type="caution">
    <text evidence="2">The sequence shown here is derived from an EMBL/GenBank/DDBJ whole genome shotgun (WGS) entry which is preliminary data.</text>
</comment>
<feature type="domain" description="DUF4440" evidence="1">
    <location>
        <begin position="8"/>
        <end position="111"/>
    </location>
</feature>
<dbReference type="SUPFAM" id="SSF54427">
    <property type="entry name" value="NTF2-like"/>
    <property type="match status" value="1"/>
</dbReference>
<dbReference type="InterPro" id="IPR032710">
    <property type="entry name" value="NTF2-like_dom_sf"/>
</dbReference>
<name>A0A9Q3WIV6_9RHOB</name>
<protein>
    <submittedName>
        <fullName evidence="2">Nuclear transport factor 2 family protein</fullName>
    </submittedName>
</protein>
<dbReference type="EMBL" id="JAGQAF010000003">
    <property type="protein sequence ID" value="MCE8537140.1"/>
    <property type="molecule type" value="Genomic_DNA"/>
</dbReference>
<dbReference type="RefSeq" id="WP_234219030.1">
    <property type="nucleotide sequence ID" value="NZ_JAGQAF010000003.1"/>
</dbReference>
<accession>A0A9Q3WIV6</accession>
<dbReference type="InterPro" id="IPR027843">
    <property type="entry name" value="DUF4440"/>
</dbReference>
<evidence type="ECO:0000259" key="1">
    <source>
        <dbReference type="Pfam" id="PF14534"/>
    </source>
</evidence>